<sequence>MLNIEKNQNRTTHLYMEVYEYYRKLILDGKMAPGSKMPSLRKCSQELKLSRTTIETAYLQLAADGYIMAKAQSGYYVTEIASHQHINNQPGTHKETHYRYDLASSGVDKESFRFDLWSRYMKSALRQNERMLTYGEPQGEADFRETLSDYIRERRNILCSPDDIVVGASFQSLLQILCPLIHEVYPEFHRVSFPTPSFVHGSTVFGDYGYEICYRNKDCDVVYVSPAHMTKWGEIMPVKRRLELLKYADERHHLVIEDDFENEFVYFQKPTPSLFGLSGGQGVVYIGSFSRLLLPSIRISFMILPPELLNAYKKKAGFYNQTASKAEQIALCQFIRDGHLAAQTRRLKRLYSSKLKQLRSSVRQVFGTGCQIQVGAAGTSLALTLPYEKSGDELKKQASEKSLHLQILKESEKDVTVLMSCSSMPVQDFIPACELLKSVVFD</sequence>
<feature type="domain" description="HTH gntR-type" evidence="6">
    <location>
        <begin position="12"/>
        <end position="80"/>
    </location>
</feature>
<dbReference type="InterPro" id="IPR015424">
    <property type="entry name" value="PyrdxlP-dep_Trfase"/>
</dbReference>
<dbReference type="PROSITE" id="PS50949">
    <property type="entry name" value="HTH_GNTR"/>
    <property type="match status" value="1"/>
</dbReference>
<proteinExistence type="inferred from homology"/>
<dbReference type="Gene3D" id="3.40.640.10">
    <property type="entry name" value="Type I PLP-dependent aspartate aminotransferase-like (Major domain)"/>
    <property type="match status" value="1"/>
</dbReference>
<dbReference type="InterPro" id="IPR036390">
    <property type="entry name" value="WH_DNA-bd_sf"/>
</dbReference>
<gene>
    <name evidence="7" type="ORF">G5B17_08075</name>
</gene>
<dbReference type="SUPFAM" id="SSF53383">
    <property type="entry name" value="PLP-dependent transferases"/>
    <property type="match status" value="1"/>
</dbReference>
<keyword evidence="3" id="KW-0805">Transcription regulation</keyword>
<keyword evidence="4" id="KW-0238">DNA-binding</keyword>
<evidence type="ECO:0000256" key="3">
    <source>
        <dbReference type="ARBA" id="ARBA00023015"/>
    </source>
</evidence>
<dbReference type="SUPFAM" id="SSF46785">
    <property type="entry name" value="Winged helix' DNA-binding domain"/>
    <property type="match status" value="1"/>
</dbReference>
<keyword evidence="5" id="KW-0804">Transcription</keyword>
<evidence type="ECO:0000256" key="1">
    <source>
        <dbReference type="ARBA" id="ARBA00005384"/>
    </source>
</evidence>
<dbReference type="Gene3D" id="1.10.10.10">
    <property type="entry name" value="Winged helix-like DNA-binding domain superfamily/Winged helix DNA-binding domain"/>
    <property type="match status" value="1"/>
</dbReference>
<keyword evidence="7" id="KW-0032">Aminotransferase</keyword>
<dbReference type="Proteomes" id="UP001644719">
    <property type="component" value="Unassembled WGS sequence"/>
</dbReference>
<reference evidence="7 8" key="1">
    <citation type="journal article" date="2020" name="Cell Host Microbe">
        <title>Functional and Genomic Variation between Human-Derived Isolates of Lachnospiraceae Reveals Inter- and Intra-Species Diversity.</title>
        <authorList>
            <person name="Sorbara M.T."/>
            <person name="Littmann E.R."/>
            <person name="Fontana E."/>
            <person name="Moody T.U."/>
            <person name="Kohout C.E."/>
            <person name="Gjonbalaj M."/>
            <person name="Eaton V."/>
            <person name="Seok R."/>
            <person name="Leiner I.M."/>
            <person name="Pamer E.G."/>
        </authorList>
    </citation>
    <scope>NUCLEOTIDE SEQUENCE [LARGE SCALE GENOMIC DNA]</scope>
    <source>
        <strain evidence="7 8">MSK.17.74</strain>
    </source>
</reference>
<comment type="caution">
    <text evidence="7">The sequence shown here is derived from an EMBL/GenBank/DDBJ whole genome shotgun (WGS) entry which is preliminary data.</text>
</comment>
<evidence type="ECO:0000256" key="4">
    <source>
        <dbReference type="ARBA" id="ARBA00023125"/>
    </source>
</evidence>
<name>A0ABX2H7T4_9FIRM</name>
<dbReference type="CDD" id="cd00609">
    <property type="entry name" value="AAT_like"/>
    <property type="match status" value="1"/>
</dbReference>
<protein>
    <submittedName>
        <fullName evidence="7">PLP-dependent aminotransferase family protein</fullName>
    </submittedName>
</protein>
<keyword evidence="2" id="KW-0663">Pyridoxal phosphate</keyword>
<dbReference type="Pfam" id="PF00392">
    <property type="entry name" value="GntR"/>
    <property type="match status" value="1"/>
</dbReference>
<dbReference type="InterPro" id="IPR036388">
    <property type="entry name" value="WH-like_DNA-bd_sf"/>
</dbReference>
<evidence type="ECO:0000256" key="2">
    <source>
        <dbReference type="ARBA" id="ARBA00022898"/>
    </source>
</evidence>
<dbReference type="CDD" id="cd07377">
    <property type="entry name" value="WHTH_GntR"/>
    <property type="match status" value="1"/>
</dbReference>
<dbReference type="SMART" id="SM00345">
    <property type="entry name" value="HTH_GNTR"/>
    <property type="match status" value="1"/>
</dbReference>
<keyword evidence="7" id="KW-0808">Transferase</keyword>
<keyword evidence="8" id="KW-1185">Reference proteome</keyword>
<accession>A0ABX2H7T4</accession>
<organism evidence="7 8">
    <name type="scientific">Blautia faecis</name>
    <dbReference type="NCBI Taxonomy" id="871665"/>
    <lineage>
        <taxon>Bacteria</taxon>
        <taxon>Bacillati</taxon>
        <taxon>Bacillota</taxon>
        <taxon>Clostridia</taxon>
        <taxon>Lachnospirales</taxon>
        <taxon>Lachnospiraceae</taxon>
        <taxon>Blautia</taxon>
    </lineage>
</organism>
<evidence type="ECO:0000259" key="6">
    <source>
        <dbReference type="PROSITE" id="PS50949"/>
    </source>
</evidence>
<dbReference type="InterPro" id="IPR015421">
    <property type="entry name" value="PyrdxlP-dep_Trfase_major"/>
</dbReference>
<dbReference type="InterPro" id="IPR000524">
    <property type="entry name" value="Tscrpt_reg_HTH_GntR"/>
</dbReference>
<dbReference type="PANTHER" id="PTHR46577:SF1">
    <property type="entry name" value="HTH-TYPE TRANSCRIPTIONAL REGULATORY PROTEIN GABR"/>
    <property type="match status" value="1"/>
</dbReference>
<dbReference type="EMBL" id="JAAITS010000018">
    <property type="protein sequence ID" value="NSG85390.1"/>
    <property type="molecule type" value="Genomic_DNA"/>
</dbReference>
<comment type="similarity">
    <text evidence="1">In the C-terminal section; belongs to the class-I pyridoxal-phosphate-dependent aminotransferase family.</text>
</comment>
<dbReference type="Pfam" id="PF00155">
    <property type="entry name" value="Aminotran_1_2"/>
    <property type="match status" value="1"/>
</dbReference>
<evidence type="ECO:0000313" key="7">
    <source>
        <dbReference type="EMBL" id="NSG85390.1"/>
    </source>
</evidence>
<evidence type="ECO:0000256" key="5">
    <source>
        <dbReference type="ARBA" id="ARBA00023163"/>
    </source>
</evidence>
<dbReference type="RefSeq" id="WP_173769679.1">
    <property type="nucleotide sequence ID" value="NZ_JAAITS010000018.1"/>
</dbReference>
<dbReference type="InterPro" id="IPR051446">
    <property type="entry name" value="HTH_trans_reg/aminotransferase"/>
</dbReference>
<evidence type="ECO:0000313" key="8">
    <source>
        <dbReference type="Proteomes" id="UP001644719"/>
    </source>
</evidence>
<dbReference type="GO" id="GO:0008483">
    <property type="term" value="F:transaminase activity"/>
    <property type="evidence" value="ECO:0007669"/>
    <property type="project" value="UniProtKB-KW"/>
</dbReference>
<dbReference type="PANTHER" id="PTHR46577">
    <property type="entry name" value="HTH-TYPE TRANSCRIPTIONAL REGULATORY PROTEIN GABR"/>
    <property type="match status" value="1"/>
</dbReference>
<dbReference type="InterPro" id="IPR004839">
    <property type="entry name" value="Aminotransferase_I/II_large"/>
</dbReference>